<dbReference type="AlphaFoldDB" id="K0V143"/>
<dbReference type="Gene3D" id="3.90.550.10">
    <property type="entry name" value="Spore Coat Polysaccharide Biosynthesis Protein SpsA, Chain A"/>
    <property type="match status" value="1"/>
</dbReference>
<keyword evidence="3" id="KW-0808">Transferase</keyword>
<accession>K0V143</accession>
<feature type="domain" description="Glycosyltransferase 2-like" evidence="2">
    <location>
        <begin position="24"/>
        <end position="192"/>
    </location>
</feature>
<name>K0V143_MYCVA</name>
<dbReference type="Pfam" id="PF00535">
    <property type="entry name" value="Glycos_transf_2"/>
    <property type="match status" value="1"/>
</dbReference>
<protein>
    <submittedName>
        <fullName evidence="3">Glycosyl transferase family protein</fullName>
    </submittedName>
</protein>
<feature type="region of interest" description="Disordered" evidence="1">
    <location>
        <begin position="1"/>
        <end position="20"/>
    </location>
</feature>
<dbReference type="eggNOG" id="COG1216">
    <property type="taxonomic scope" value="Bacteria"/>
</dbReference>
<gene>
    <name evidence="3" type="ORF">MVAC_14593</name>
</gene>
<dbReference type="GO" id="GO:0016740">
    <property type="term" value="F:transferase activity"/>
    <property type="evidence" value="ECO:0007669"/>
    <property type="project" value="UniProtKB-KW"/>
</dbReference>
<dbReference type="Proteomes" id="UP000006072">
    <property type="component" value="Unassembled WGS sequence"/>
</dbReference>
<evidence type="ECO:0000313" key="3">
    <source>
        <dbReference type="EMBL" id="EJZ08608.1"/>
    </source>
</evidence>
<dbReference type="PATRIC" id="fig|1194972.3.peg.2909"/>
<evidence type="ECO:0000313" key="4">
    <source>
        <dbReference type="Proteomes" id="UP000006072"/>
    </source>
</evidence>
<dbReference type="PANTHER" id="PTHR43685">
    <property type="entry name" value="GLYCOSYLTRANSFERASE"/>
    <property type="match status" value="1"/>
</dbReference>
<keyword evidence="4" id="KW-1185">Reference proteome</keyword>
<organism evidence="3 4">
    <name type="scientific">Mycolicibacterium vaccae ATCC 25954</name>
    <dbReference type="NCBI Taxonomy" id="1194972"/>
    <lineage>
        <taxon>Bacteria</taxon>
        <taxon>Bacillati</taxon>
        <taxon>Actinomycetota</taxon>
        <taxon>Actinomycetes</taxon>
        <taxon>Mycobacteriales</taxon>
        <taxon>Mycobacteriaceae</taxon>
        <taxon>Mycolicibacterium</taxon>
    </lineage>
</organism>
<dbReference type="HOGENOM" id="CLU_025996_0_8_11"/>
<evidence type="ECO:0000256" key="1">
    <source>
        <dbReference type="SAM" id="MobiDB-lite"/>
    </source>
</evidence>
<dbReference type="GO" id="GO:0044010">
    <property type="term" value="P:single-species biofilm formation"/>
    <property type="evidence" value="ECO:0007669"/>
    <property type="project" value="TreeGrafter"/>
</dbReference>
<sequence length="300" mass="32767">MTITIASTSPSRSPRDRKSRPAVSICIPAYQAQRHLSATLDSALAQDSDDFEVVVVDNNSSDGTGRLLDGLADPRVRVLRNDVTVPMIDNFNLAIRRSRGRYVKLVCADDILAPDCVRVQAAALDAMPEVTLVSARTDFIDDNGAMMRPDRGLPGIAGRQPADHVVRRIVRSGTNPIGPPVAAMFRRADFDRCGGFRHVSSFLSELDLWVRLLSRGEFYGVPRTLAAFRIASGSTTALTSARSQLGQILGFSGMLAADPAWNVTAGDRIYGRVRSCDMQIRRTGLYALSTIRSRRSAHDH</sequence>
<reference evidence="3 4" key="1">
    <citation type="journal article" date="2012" name="J. Bacteriol.">
        <title>Complete Genome Sequence of Mycobacterium vaccae Type Strain ATCC 25954.</title>
        <authorList>
            <person name="Ho Y.S."/>
            <person name="Adroub S.A."/>
            <person name="Abadi M."/>
            <person name="Al Alwan B."/>
            <person name="Alkhateeb R."/>
            <person name="Gao G."/>
            <person name="Ragab A."/>
            <person name="Ali S."/>
            <person name="van Soolingen D."/>
            <person name="Bitter W."/>
            <person name="Pain A."/>
            <person name="Abdallah A.M."/>
        </authorList>
    </citation>
    <scope>NUCLEOTIDE SEQUENCE [LARGE SCALE GENOMIC DNA]</scope>
    <source>
        <strain evidence="3 4">ATCC 25954</strain>
    </source>
</reference>
<dbReference type="PANTHER" id="PTHR43685:SF2">
    <property type="entry name" value="GLYCOSYLTRANSFERASE 2-LIKE DOMAIN-CONTAINING PROTEIN"/>
    <property type="match status" value="1"/>
</dbReference>
<dbReference type="InterPro" id="IPR029044">
    <property type="entry name" value="Nucleotide-diphossugar_trans"/>
</dbReference>
<dbReference type="EMBL" id="ALQA01000029">
    <property type="protein sequence ID" value="EJZ08608.1"/>
    <property type="molecule type" value="Genomic_DNA"/>
</dbReference>
<dbReference type="SUPFAM" id="SSF53448">
    <property type="entry name" value="Nucleotide-diphospho-sugar transferases"/>
    <property type="match status" value="1"/>
</dbReference>
<comment type="caution">
    <text evidence="3">The sequence shown here is derived from an EMBL/GenBank/DDBJ whole genome shotgun (WGS) entry which is preliminary data.</text>
</comment>
<proteinExistence type="predicted"/>
<evidence type="ECO:0000259" key="2">
    <source>
        <dbReference type="Pfam" id="PF00535"/>
    </source>
</evidence>
<dbReference type="InterPro" id="IPR001173">
    <property type="entry name" value="Glyco_trans_2-like"/>
</dbReference>
<dbReference type="InterPro" id="IPR050834">
    <property type="entry name" value="Glycosyltransf_2"/>
</dbReference>